<keyword evidence="3" id="KW-1185">Reference proteome</keyword>
<dbReference type="RefSeq" id="WP_073340656.1">
    <property type="nucleotide sequence ID" value="NZ_FQXM01000033.1"/>
</dbReference>
<dbReference type="STRING" id="1121316.SAMN02745207_03826"/>
<feature type="transmembrane region" description="Helical" evidence="1">
    <location>
        <begin position="6"/>
        <end position="23"/>
    </location>
</feature>
<dbReference type="EMBL" id="FQXM01000033">
    <property type="protein sequence ID" value="SHI01651.1"/>
    <property type="molecule type" value="Genomic_DNA"/>
</dbReference>
<evidence type="ECO:0000313" key="3">
    <source>
        <dbReference type="Proteomes" id="UP000184447"/>
    </source>
</evidence>
<accession>A0A1M5XPC4</accession>
<gene>
    <name evidence="2" type="ORF">SAMN02745207_03826</name>
</gene>
<evidence type="ECO:0000256" key="1">
    <source>
        <dbReference type="SAM" id="Phobius"/>
    </source>
</evidence>
<name>A0A1M5XPC4_9CLOT</name>
<dbReference type="Proteomes" id="UP000184447">
    <property type="component" value="Unassembled WGS sequence"/>
</dbReference>
<keyword evidence="1" id="KW-0472">Membrane</keyword>
<keyword evidence="1" id="KW-0812">Transmembrane</keyword>
<dbReference type="AlphaFoldDB" id="A0A1M5XPC4"/>
<evidence type="ECO:0000313" key="2">
    <source>
        <dbReference type="EMBL" id="SHI01651.1"/>
    </source>
</evidence>
<sequence length="155" mass="17732">MNKKVILSLLFIVFFSLCCYIYLTPKDIYRSYDALILSENTDLEVKSKISITGILYKKIINSDSIEAFISVDEYTYQVVLNQTSTKDYLGYISIDSSFNSSDNLVGSIKISKDLSQVWINADDLNDKYKDIYYAIAPANSKIEAEELLKKLVFKK</sequence>
<protein>
    <submittedName>
        <fullName evidence="2">Uncharacterized protein</fullName>
    </submittedName>
</protein>
<proteinExistence type="predicted"/>
<keyword evidence="1" id="KW-1133">Transmembrane helix</keyword>
<organism evidence="2 3">
    <name type="scientific">Clostridium grantii DSM 8605</name>
    <dbReference type="NCBI Taxonomy" id="1121316"/>
    <lineage>
        <taxon>Bacteria</taxon>
        <taxon>Bacillati</taxon>
        <taxon>Bacillota</taxon>
        <taxon>Clostridia</taxon>
        <taxon>Eubacteriales</taxon>
        <taxon>Clostridiaceae</taxon>
        <taxon>Clostridium</taxon>
    </lineage>
</organism>
<reference evidence="2 3" key="1">
    <citation type="submission" date="2016-11" db="EMBL/GenBank/DDBJ databases">
        <authorList>
            <person name="Jaros S."/>
            <person name="Januszkiewicz K."/>
            <person name="Wedrychowicz H."/>
        </authorList>
    </citation>
    <scope>NUCLEOTIDE SEQUENCE [LARGE SCALE GENOMIC DNA]</scope>
    <source>
        <strain evidence="2 3">DSM 8605</strain>
    </source>
</reference>